<evidence type="ECO:0000256" key="1">
    <source>
        <dbReference type="ARBA" id="ARBA00022679"/>
    </source>
</evidence>
<dbReference type="Gene3D" id="3.40.1190.20">
    <property type="match status" value="1"/>
</dbReference>
<dbReference type="GO" id="GO:0016301">
    <property type="term" value="F:kinase activity"/>
    <property type="evidence" value="ECO:0007669"/>
    <property type="project" value="UniProtKB-KW"/>
</dbReference>
<dbReference type="Pfam" id="PF00294">
    <property type="entry name" value="PfkB"/>
    <property type="match status" value="1"/>
</dbReference>
<reference evidence="4" key="1">
    <citation type="submission" date="2021-01" db="EMBL/GenBank/DDBJ databases">
        <authorList>
            <person name="Corre E."/>
            <person name="Pelletier E."/>
            <person name="Niang G."/>
            <person name="Scheremetjew M."/>
            <person name="Finn R."/>
            <person name="Kale V."/>
            <person name="Holt S."/>
            <person name="Cochrane G."/>
            <person name="Meng A."/>
            <person name="Brown T."/>
            <person name="Cohen L."/>
        </authorList>
    </citation>
    <scope>NUCLEOTIDE SEQUENCE</scope>
    <source>
        <strain evidence="4">PLY429</strain>
    </source>
</reference>
<dbReference type="SUPFAM" id="SSF53613">
    <property type="entry name" value="Ribokinase-like"/>
    <property type="match status" value="1"/>
</dbReference>
<accession>A0A7S1X848</accession>
<proteinExistence type="predicted"/>
<evidence type="ECO:0000313" key="4">
    <source>
        <dbReference type="EMBL" id="CAD9216360.1"/>
    </source>
</evidence>
<dbReference type="AlphaFoldDB" id="A0A7S1X848"/>
<keyword evidence="2" id="KW-0418">Kinase</keyword>
<evidence type="ECO:0000256" key="2">
    <source>
        <dbReference type="ARBA" id="ARBA00022777"/>
    </source>
</evidence>
<sequence>METGSDEQLEAAARSLLSRGVEAVLVKLGASGSMMLRPAGLPPVYQSAVPVQTVVDTTGAGDCYTAAWAVASLANRSSDESMRFASAAAAICVQRAGAMTSLPRLEEVEYLLKRE</sequence>
<dbReference type="PANTHER" id="PTHR10584:SF166">
    <property type="entry name" value="RIBOKINASE"/>
    <property type="match status" value="1"/>
</dbReference>
<dbReference type="EMBL" id="HBGG01035553">
    <property type="protein sequence ID" value="CAD9216360.1"/>
    <property type="molecule type" value="Transcribed_RNA"/>
</dbReference>
<keyword evidence="1" id="KW-0808">Transferase</keyword>
<dbReference type="PANTHER" id="PTHR10584">
    <property type="entry name" value="SUGAR KINASE"/>
    <property type="match status" value="1"/>
</dbReference>
<dbReference type="InterPro" id="IPR029056">
    <property type="entry name" value="Ribokinase-like"/>
</dbReference>
<gene>
    <name evidence="4" type="ORF">TCHU04912_LOCUS18600</name>
</gene>
<feature type="domain" description="Carbohydrate kinase PfkB" evidence="3">
    <location>
        <begin position="5"/>
        <end position="103"/>
    </location>
</feature>
<protein>
    <recommendedName>
        <fullName evidence="3">Carbohydrate kinase PfkB domain-containing protein</fullName>
    </recommendedName>
</protein>
<name>A0A7S1X848_9CHLO</name>
<organism evidence="4">
    <name type="scientific">Tetraselmis chuii</name>
    <dbReference type="NCBI Taxonomy" id="63592"/>
    <lineage>
        <taxon>Eukaryota</taxon>
        <taxon>Viridiplantae</taxon>
        <taxon>Chlorophyta</taxon>
        <taxon>core chlorophytes</taxon>
        <taxon>Chlorodendrophyceae</taxon>
        <taxon>Chlorodendrales</taxon>
        <taxon>Chlorodendraceae</taxon>
        <taxon>Tetraselmis</taxon>
    </lineage>
</organism>
<dbReference type="InterPro" id="IPR011611">
    <property type="entry name" value="PfkB_dom"/>
</dbReference>
<evidence type="ECO:0000259" key="3">
    <source>
        <dbReference type="Pfam" id="PF00294"/>
    </source>
</evidence>